<dbReference type="PROSITE" id="PS00166">
    <property type="entry name" value="ENOYL_COA_HYDRATASE"/>
    <property type="match status" value="1"/>
</dbReference>
<evidence type="ECO:0000313" key="12">
    <source>
        <dbReference type="EMBL" id="KAK3166895.1"/>
    </source>
</evidence>
<feature type="region of interest" description="Disordered" evidence="10">
    <location>
        <begin position="239"/>
        <end position="258"/>
    </location>
</feature>
<evidence type="ECO:0000256" key="2">
    <source>
        <dbReference type="ARBA" id="ARBA00004173"/>
    </source>
</evidence>
<keyword evidence="5" id="KW-0378">Hydrolase</keyword>
<sequence>MATPSLRSSVQCLRKSALTFLTARDPVMQCLAPRLSRSMATEAQLPESQIYNPFTPAISRRPPPPVPDVLATVYSFPEMEPLRFTHYPANQLHLPLRRDILHRAVVYEASCHRGMRTANTKYRTEIHGSNRKIRPQKGMGKARLGDKKSPMLRGGGVAFGPHPRDMSTKMPRKIYDLAWRTALSYRYRRGELIVVQKVEDLEMEDSWWIEKIMQHNHWGNKDGRSLLVTRRVMPKLFEAMNGSKGGQPGAGRHGRVKEESDIDVKDLLELGRIVIEKRSLDSILKDHSSDLSMTVPSAMASDGPKIPKEQPGDDPDDVLFNSIYGVRTIELNRPKKLNSLNASMARKIIPRLLEWQKSQLASVIIIGGAGPKAFCAGGDVAALAQQNTSGPEGQETSTAYFGLEYQLDHLIATYPKPYIAYMDGITMGGGVGLSVHAPIRIATERTLFAMPETTIGFFPDVGGSFFLSRLEGRIGTYLALTSERLKGVNAFYAGIATHYIDSSTLSSLTSRLAELEFKDYEDMHTRLATINATIAEYDTGLPHDEPMLLSGELRKAIDRCFKYDTVEDIISALEYESQRPGEQGVDYTKIRDWATSTLKTLHERSPTSLKVALKQMRKGRQWSIAEAFQHEYNMAGRFMSHPDFNNGVSARLIHKPPTTPVWSPPKLSDVTDSQVEEFFREPQGQNKLELLMAGGQKPYQDYPFRMGLPREEEVEDVVRQGGLTRKMVVKKIVGEQGGRTGVKEKVEEVIQRCCRDGDTGLVWVEQE</sequence>
<reference evidence="12" key="1">
    <citation type="submission" date="2022-11" db="EMBL/GenBank/DDBJ databases">
        <title>Chromosomal genome sequence assembly and mating type (MAT) locus characterization of the leprose asexual lichenized fungus Lepraria neglecta (Nyl.) Erichsen.</title>
        <authorList>
            <person name="Allen J.L."/>
            <person name="Pfeffer B."/>
        </authorList>
    </citation>
    <scope>NUCLEOTIDE SEQUENCE</scope>
    <source>
        <strain evidence="12">Allen 5258</strain>
    </source>
</reference>
<dbReference type="Proteomes" id="UP001276659">
    <property type="component" value="Unassembled WGS sequence"/>
</dbReference>
<dbReference type="FunFam" id="3.90.226.10:FF:000026">
    <property type="entry name" value="3-hydroxyisobutyryl-CoA hydrolase, mitochondrial"/>
    <property type="match status" value="1"/>
</dbReference>
<dbReference type="Pfam" id="PF16113">
    <property type="entry name" value="ECH_2"/>
    <property type="match status" value="1"/>
</dbReference>
<dbReference type="CDD" id="cd06558">
    <property type="entry name" value="crotonase-like"/>
    <property type="match status" value="1"/>
</dbReference>
<evidence type="ECO:0000256" key="4">
    <source>
        <dbReference type="ARBA" id="ARBA00011915"/>
    </source>
</evidence>
<dbReference type="GO" id="GO:1990904">
    <property type="term" value="C:ribonucleoprotein complex"/>
    <property type="evidence" value="ECO:0007669"/>
    <property type="project" value="UniProtKB-KW"/>
</dbReference>
<evidence type="ECO:0000256" key="9">
    <source>
        <dbReference type="ARBA" id="ARBA00031181"/>
    </source>
</evidence>
<comment type="similarity">
    <text evidence="3">Belongs to the universal ribosomal protein uL4 family.</text>
</comment>
<evidence type="ECO:0000256" key="7">
    <source>
        <dbReference type="ARBA" id="ARBA00023128"/>
    </source>
</evidence>
<evidence type="ECO:0000313" key="13">
    <source>
        <dbReference type="Proteomes" id="UP001276659"/>
    </source>
</evidence>
<comment type="caution">
    <text evidence="12">The sequence shown here is derived from an EMBL/GenBank/DDBJ whole genome shotgun (WGS) entry which is preliminary data.</text>
</comment>
<comment type="subcellular location">
    <subcellularLocation>
        <location evidence="2">Mitochondrion</location>
    </subcellularLocation>
</comment>
<dbReference type="InterPro" id="IPR032259">
    <property type="entry name" value="HIBYL-CoA-H"/>
</dbReference>
<proteinExistence type="inferred from homology"/>
<accession>A0AAD9YVR6</accession>
<dbReference type="AlphaFoldDB" id="A0AAD9YVR6"/>
<dbReference type="GO" id="GO:0005840">
    <property type="term" value="C:ribosome"/>
    <property type="evidence" value="ECO:0007669"/>
    <property type="project" value="UniProtKB-KW"/>
</dbReference>
<dbReference type="PANTHER" id="PTHR43176">
    <property type="entry name" value="3-HYDROXYISOBUTYRYL-COA HYDROLASE-RELATED"/>
    <property type="match status" value="1"/>
</dbReference>
<organism evidence="12 13">
    <name type="scientific">Lepraria neglecta</name>
    <dbReference type="NCBI Taxonomy" id="209136"/>
    <lineage>
        <taxon>Eukaryota</taxon>
        <taxon>Fungi</taxon>
        <taxon>Dikarya</taxon>
        <taxon>Ascomycota</taxon>
        <taxon>Pezizomycotina</taxon>
        <taxon>Lecanoromycetes</taxon>
        <taxon>OSLEUM clade</taxon>
        <taxon>Lecanoromycetidae</taxon>
        <taxon>Lecanorales</taxon>
        <taxon>Lecanorineae</taxon>
        <taxon>Stereocaulaceae</taxon>
        <taxon>Lepraria</taxon>
    </lineage>
</organism>
<evidence type="ECO:0000256" key="6">
    <source>
        <dbReference type="ARBA" id="ARBA00022980"/>
    </source>
</evidence>
<evidence type="ECO:0000256" key="1">
    <source>
        <dbReference type="ARBA" id="ARBA00001709"/>
    </source>
</evidence>
<evidence type="ECO:0000256" key="10">
    <source>
        <dbReference type="SAM" id="MobiDB-lite"/>
    </source>
</evidence>
<keyword evidence="7" id="KW-0496">Mitochondrion</keyword>
<keyword evidence="6" id="KW-0689">Ribosomal protein</keyword>
<dbReference type="SUPFAM" id="SSF52166">
    <property type="entry name" value="Ribosomal protein L4"/>
    <property type="match status" value="1"/>
</dbReference>
<dbReference type="Gene3D" id="3.40.1370.10">
    <property type="match status" value="1"/>
</dbReference>
<keyword evidence="8" id="KW-0687">Ribonucleoprotein</keyword>
<evidence type="ECO:0000256" key="5">
    <source>
        <dbReference type="ARBA" id="ARBA00022801"/>
    </source>
</evidence>
<dbReference type="InterPro" id="IPR045004">
    <property type="entry name" value="ECH_dom"/>
</dbReference>
<keyword evidence="13" id="KW-1185">Reference proteome</keyword>
<dbReference type="InterPro" id="IPR002136">
    <property type="entry name" value="Ribosomal_uL4"/>
</dbReference>
<feature type="region of interest" description="Disordered" evidence="10">
    <location>
        <begin position="294"/>
        <end position="314"/>
    </location>
</feature>
<gene>
    <name evidence="12" type="ORF">OEA41_010020</name>
</gene>
<dbReference type="Gene3D" id="3.90.226.10">
    <property type="entry name" value="2-enoyl-CoA Hydratase, Chain A, domain 1"/>
    <property type="match status" value="1"/>
</dbReference>
<dbReference type="InterPro" id="IPR029045">
    <property type="entry name" value="ClpP/crotonase-like_dom_sf"/>
</dbReference>
<dbReference type="SUPFAM" id="SSF52096">
    <property type="entry name" value="ClpP/crotonase"/>
    <property type="match status" value="1"/>
</dbReference>
<feature type="region of interest" description="Disordered" evidence="10">
    <location>
        <begin position="132"/>
        <end position="165"/>
    </location>
</feature>
<dbReference type="EMBL" id="JASNWA010000011">
    <property type="protein sequence ID" value="KAK3166895.1"/>
    <property type="molecule type" value="Genomic_DNA"/>
</dbReference>
<dbReference type="InterPro" id="IPR023574">
    <property type="entry name" value="Ribosomal_uL4_dom_sf"/>
</dbReference>
<comment type="catalytic activity">
    <reaction evidence="1">
        <text>3-hydroxy-2-methylpropanoyl-CoA + H2O = 3-hydroxy-2-methylpropanoate + CoA + H(+)</text>
        <dbReference type="Rhea" id="RHEA:20888"/>
        <dbReference type="ChEBI" id="CHEBI:11805"/>
        <dbReference type="ChEBI" id="CHEBI:15377"/>
        <dbReference type="ChEBI" id="CHEBI:15378"/>
        <dbReference type="ChEBI" id="CHEBI:57287"/>
        <dbReference type="ChEBI" id="CHEBI:57340"/>
        <dbReference type="EC" id="3.1.2.4"/>
    </reaction>
</comment>
<dbReference type="GO" id="GO:0003860">
    <property type="term" value="F:3-hydroxyisobutyryl-CoA hydrolase activity"/>
    <property type="evidence" value="ECO:0007669"/>
    <property type="project" value="UniProtKB-EC"/>
</dbReference>
<evidence type="ECO:0000256" key="3">
    <source>
        <dbReference type="ARBA" id="ARBA00010528"/>
    </source>
</evidence>
<feature type="domain" description="Enoyl-CoA hydratase/isomerase" evidence="11">
    <location>
        <begin position="326"/>
        <end position="679"/>
    </location>
</feature>
<dbReference type="NCBIfam" id="NF004127">
    <property type="entry name" value="PRK05617.1"/>
    <property type="match status" value="1"/>
</dbReference>
<evidence type="ECO:0000256" key="8">
    <source>
        <dbReference type="ARBA" id="ARBA00023274"/>
    </source>
</evidence>
<dbReference type="GO" id="GO:0006574">
    <property type="term" value="P:L-valine catabolic process"/>
    <property type="evidence" value="ECO:0007669"/>
    <property type="project" value="TreeGrafter"/>
</dbReference>
<protein>
    <recommendedName>
        <fullName evidence="4">3-hydroxyisobutyryl-CoA hydrolase</fullName>
        <ecNumber evidence="4">3.1.2.4</ecNumber>
    </recommendedName>
    <alternativeName>
        <fullName evidence="9">3-hydroxyisobutyryl-coenzyme A hydrolase</fullName>
    </alternativeName>
</protein>
<dbReference type="Pfam" id="PF00573">
    <property type="entry name" value="Ribosomal_L4"/>
    <property type="match status" value="1"/>
</dbReference>
<dbReference type="EC" id="3.1.2.4" evidence="4"/>
<dbReference type="GO" id="GO:0006412">
    <property type="term" value="P:translation"/>
    <property type="evidence" value="ECO:0007669"/>
    <property type="project" value="InterPro"/>
</dbReference>
<dbReference type="PANTHER" id="PTHR43176:SF3">
    <property type="entry name" value="3-HYDROXYISOBUTYRYL-COA HYDROLASE, MITOCHONDRIAL"/>
    <property type="match status" value="1"/>
</dbReference>
<name>A0AAD9YVR6_9LECA</name>
<dbReference type="GO" id="GO:0005739">
    <property type="term" value="C:mitochondrion"/>
    <property type="evidence" value="ECO:0007669"/>
    <property type="project" value="UniProtKB-SubCell"/>
</dbReference>
<dbReference type="GO" id="GO:0003735">
    <property type="term" value="F:structural constituent of ribosome"/>
    <property type="evidence" value="ECO:0007669"/>
    <property type="project" value="InterPro"/>
</dbReference>
<evidence type="ECO:0000259" key="11">
    <source>
        <dbReference type="Pfam" id="PF16113"/>
    </source>
</evidence>
<dbReference type="InterPro" id="IPR018376">
    <property type="entry name" value="Enoyl-CoA_hyd/isom_CS"/>
</dbReference>